<feature type="transmembrane region" description="Helical" evidence="1">
    <location>
        <begin position="96"/>
        <end position="119"/>
    </location>
</feature>
<dbReference type="Pfam" id="PF11457">
    <property type="entry name" value="DUF3021"/>
    <property type="match status" value="1"/>
</dbReference>
<proteinExistence type="predicted"/>
<dbReference type="Proteomes" id="UP000077317">
    <property type="component" value="Chromosome"/>
</dbReference>
<protein>
    <recommendedName>
        <fullName evidence="4">DUF3021 domain-containing protein</fullName>
    </recommendedName>
</protein>
<dbReference type="AlphaFoldDB" id="A0A172Q7Q8"/>
<feature type="transmembrane region" description="Helical" evidence="1">
    <location>
        <begin position="69"/>
        <end position="90"/>
    </location>
</feature>
<accession>A0A172Q7Q8</accession>
<dbReference type="EMBL" id="CP014699">
    <property type="protein sequence ID" value="AND79452.1"/>
    <property type="molecule type" value="Genomic_DNA"/>
</dbReference>
<evidence type="ECO:0008006" key="4">
    <source>
        <dbReference type="Google" id="ProtNLM"/>
    </source>
</evidence>
<evidence type="ECO:0000313" key="3">
    <source>
        <dbReference type="Proteomes" id="UP000077317"/>
    </source>
</evidence>
<evidence type="ECO:0000313" key="2">
    <source>
        <dbReference type="EMBL" id="AND79452.1"/>
    </source>
</evidence>
<name>A0A172Q7Q8_9STRE</name>
<organism evidence="2 3">
    <name type="scientific">Streptococcus pantholopis</name>
    <dbReference type="NCBI Taxonomy" id="1811193"/>
    <lineage>
        <taxon>Bacteria</taxon>
        <taxon>Bacillati</taxon>
        <taxon>Bacillota</taxon>
        <taxon>Bacilli</taxon>
        <taxon>Lactobacillales</taxon>
        <taxon>Streptococcaceae</taxon>
        <taxon>Streptococcus</taxon>
    </lineage>
</organism>
<evidence type="ECO:0000256" key="1">
    <source>
        <dbReference type="SAM" id="Phobius"/>
    </source>
</evidence>
<keyword evidence="1" id="KW-1133">Transmembrane helix</keyword>
<keyword evidence="3" id="KW-1185">Reference proteome</keyword>
<keyword evidence="1" id="KW-0812">Transmembrane</keyword>
<sequence length="136" mass="15379">MNLKEKCIKQAFIRGIIPLIIMGTITYFLAQEDNQQAFWSMVAVTIISTAVSAASAIYDYDVWTVKKKIIVHTLLMLATVYPALLISGWYDISKPSGYIFALLSFALWGVVLCSLGYFISKYILKNIPEETKEKQQ</sequence>
<reference evidence="3" key="2">
    <citation type="submission" date="2016-03" db="EMBL/GenBank/DDBJ databases">
        <title>Streptococcus antelopensis sp. nov., isolated from the feces of the Tibetan antelope (Pantholops hodgsonii) in Hoh Xil National Nature Reserve, Qinghai, China.</title>
        <authorList>
            <person name="Bai X."/>
        </authorList>
    </citation>
    <scope>NUCLEOTIDE SEQUENCE [LARGE SCALE GENOMIC DNA]</scope>
    <source>
        <strain evidence="3">TA 26</strain>
    </source>
</reference>
<dbReference type="KEGG" id="spat:A0O21_05120"/>
<feature type="transmembrane region" description="Helical" evidence="1">
    <location>
        <begin position="12"/>
        <end position="30"/>
    </location>
</feature>
<feature type="transmembrane region" description="Helical" evidence="1">
    <location>
        <begin position="36"/>
        <end position="57"/>
    </location>
</feature>
<dbReference type="OrthoDB" id="2224367at2"/>
<reference evidence="2 3" key="1">
    <citation type="journal article" date="2016" name="Int. J. Syst. Evol. Microbiol.">
        <title>Streptococcuspantholopis sp. nov., isolated from faeces of the Tibetan antelope (Pantholops hodgsonii).</title>
        <authorList>
            <person name="Bai X."/>
            <person name="Xiong Y."/>
            <person name="Lu S."/>
            <person name="Jin D."/>
            <person name="Lai X."/>
            <person name="Yang J."/>
            <person name="Niu L."/>
            <person name="Hu S."/>
            <person name="Meng X."/>
            <person name="Pu J."/>
            <person name="Ye C."/>
            <person name="Xu J."/>
        </authorList>
    </citation>
    <scope>NUCLEOTIDE SEQUENCE [LARGE SCALE GENOMIC DNA]</scope>
    <source>
        <strain evidence="2 3">TA 26</strain>
    </source>
</reference>
<dbReference type="InterPro" id="IPR021560">
    <property type="entry name" value="DUF3021"/>
</dbReference>
<keyword evidence="1" id="KW-0472">Membrane</keyword>
<gene>
    <name evidence="2" type="ORF">A0O21_05120</name>
</gene>
<dbReference type="RefSeq" id="WP_067062284.1">
    <property type="nucleotide sequence ID" value="NZ_CP014699.1"/>
</dbReference>